<sequence length="137" mass="15224">MKILAILLALAVSGLLWMQRTNSTLTRSLASANHITSQQKSEIVLLNSQLRAAGQLARRNESAQVTLREQLANVNEEARRREQDITRLLNENKAFQHWYNTQLPDAVRRVHIRPACASAGDCHPGLPKGEPVPNAGK</sequence>
<organism evidence="2 3">
    <name type="scientific">Yokenella regensburgei</name>
    <dbReference type="NCBI Taxonomy" id="158877"/>
    <lineage>
        <taxon>Bacteria</taxon>
        <taxon>Pseudomonadati</taxon>
        <taxon>Pseudomonadota</taxon>
        <taxon>Gammaproteobacteria</taxon>
        <taxon>Enterobacterales</taxon>
        <taxon>Enterobacteriaceae</taxon>
        <taxon>Yokenella</taxon>
    </lineage>
</organism>
<dbReference type="AlphaFoldDB" id="A0AB38FU93"/>
<feature type="coiled-coil region" evidence="1">
    <location>
        <begin position="64"/>
        <end position="91"/>
    </location>
</feature>
<dbReference type="InterPro" id="IPR020000">
    <property type="entry name" value="Phage_P2_LysB"/>
</dbReference>
<proteinExistence type="predicted"/>
<name>A0AB38FU93_9ENTR</name>
<evidence type="ECO:0000313" key="3">
    <source>
        <dbReference type="Proteomes" id="UP000251313"/>
    </source>
</evidence>
<gene>
    <name evidence="2" type="ORF">NCTC11967_01699</name>
</gene>
<keyword evidence="1" id="KW-0175">Coiled coil</keyword>
<dbReference type="RefSeq" id="WP_038255047.1">
    <property type="nucleotide sequence ID" value="NZ_DAMADI010000011.1"/>
</dbReference>
<dbReference type="NCBIfam" id="TIGR03495">
    <property type="entry name" value="phage_LysB"/>
    <property type="match status" value="1"/>
</dbReference>
<dbReference type="Proteomes" id="UP000251313">
    <property type="component" value="Unassembled WGS sequence"/>
</dbReference>
<comment type="caution">
    <text evidence="2">The sequence shown here is derived from an EMBL/GenBank/DDBJ whole genome shotgun (WGS) entry which is preliminary data.</text>
</comment>
<reference evidence="2 3" key="1">
    <citation type="submission" date="2018-06" db="EMBL/GenBank/DDBJ databases">
        <authorList>
            <consortium name="Pathogen Informatics"/>
            <person name="Doyle S."/>
        </authorList>
    </citation>
    <scope>NUCLEOTIDE SEQUENCE [LARGE SCALE GENOMIC DNA]</scope>
    <source>
        <strain evidence="2 3">NCTC11967</strain>
    </source>
</reference>
<protein>
    <submittedName>
        <fullName evidence="2">Phage lysis regulatory protein, LysB family</fullName>
    </submittedName>
</protein>
<accession>A0AB38FU93</accession>
<dbReference type="EMBL" id="UAVL01000007">
    <property type="protein sequence ID" value="SQA62695.1"/>
    <property type="molecule type" value="Genomic_DNA"/>
</dbReference>
<evidence type="ECO:0000313" key="2">
    <source>
        <dbReference type="EMBL" id="SQA62695.1"/>
    </source>
</evidence>
<evidence type="ECO:0000256" key="1">
    <source>
        <dbReference type="SAM" id="Coils"/>
    </source>
</evidence>